<name>A0A9X1MGR2_9MICC</name>
<evidence type="ECO:0000256" key="1">
    <source>
        <dbReference type="SAM" id="MobiDB-lite"/>
    </source>
</evidence>
<evidence type="ECO:0000313" key="3">
    <source>
        <dbReference type="Proteomes" id="UP001139158"/>
    </source>
</evidence>
<dbReference type="Proteomes" id="UP001139158">
    <property type="component" value="Unassembled WGS sequence"/>
</dbReference>
<protein>
    <submittedName>
        <fullName evidence="2">Uncharacterized protein</fullName>
    </submittedName>
</protein>
<dbReference type="RefSeq" id="WP_227897785.1">
    <property type="nucleotide sequence ID" value="NZ_CP099467.1"/>
</dbReference>
<comment type="caution">
    <text evidence="2">The sequence shown here is derived from an EMBL/GenBank/DDBJ whole genome shotgun (WGS) entry which is preliminary data.</text>
</comment>
<sequence length="163" mass="17582">MSIHAVSRVPAGTSAGGRFAETSHTEPDIGLGYKSAHTAPVNDGCSAPIAELARVFSEEVYEHPEWYGSGETDEEAMAQLAAARSNPEALVRVYRALPPGLDRINRTDWVTLSARYARQHAVQDDDEGNDWPVISAQVPASSVFSDGNDLMEYGYDGPDLNCA</sequence>
<feature type="region of interest" description="Disordered" evidence="1">
    <location>
        <begin position="1"/>
        <end position="23"/>
    </location>
</feature>
<gene>
    <name evidence="2" type="ORF">LJ757_18660</name>
</gene>
<keyword evidence="3" id="KW-1185">Reference proteome</keyword>
<proteinExistence type="predicted"/>
<evidence type="ECO:0000313" key="2">
    <source>
        <dbReference type="EMBL" id="MCC3299784.1"/>
    </source>
</evidence>
<accession>A0A9X1MGR2</accession>
<organism evidence="2 3">
    <name type="scientific">Arthrobacter caoxuetaonis</name>
    <dbReference type="NCBI Taxonomy" id="2886935"/>
    <lineage>
        <taxon>Bacteria</taxon>
        <taxon>Bacillati</taxon>
        <taxon>Actinomycetota</taxon>
        <taxon>Actinomycetes</taxon>
        <taxon>Micrococcales</taxon>
        <taxon>Micrococcaceae</taxon>
        <taxon>Arthrobacter</taxon>
    </lineage>
</organism>
<reference evidence="2" key="1">
    <citation type="submission" date="2021-10" db="EMBL/GenBank/DDBJ databases">
        <title>Novel species in genus Arthrobacter.</title>
        <authorList>
            <person name="Liu Y."/>
        </authorList>
    </citation>
    <scope>NUCLEOTIDE SEQUENCE</scope>
    <source>
        <strain evidence="2">Zg-Y453</strain>
    </source>
</reference>
<dbReference type="EMBL" id="JAJFZV010000020">
    <property type="protein sequence ID" value="MCC3299784.1"/>
    <property type="molecule type" value="Genomic_DNA"/>
</dbReference>
<dbReference type="AlphaFoldDB" id="A0A9X1MGR2"/>